<dbReference type="Pfam" id="PF07705">
    <property type="entry name" value="CARDB"/>
    <property type="match status" value="1"/>
</dbReference>
<dbReference type="Proteomes" id="UP000176547">
    <property type="component" value="Unassembled WGS sequence"/>
</dbReference>
<accession>A0A1F5NAB9</accession>
<dbReference type="InterPro" id="IPR011635">
    <property type="entry name" value="CARDB"/>
</dbReference>
<name>A0A1F5NAB9_9BACT</name>
<proteinExistence type="predicted"/>
<evidence type="ECO:0000256" key="1">
    <source>
        <dbReference type="SAM" id="MobiDB-lite"/>
    </source>
</evidence>
<keyword evidence="2" id="KW-0472">Membrane</keyword>
<feature type="compositionally biased region" description="Basic and acidic residues" evidence="1">
    <location>
        <begin position="89"/>
        <end position="98"/>
    </location>
</feature>
<dbReference type="EMBL" id="MFEG01000050">
    <property type="protein sequence ID" value="OGE74617.1"/>
    <property type="molecule type" value="Genomic_DNA"/>
</dbReference>
<gene>
    <name evidence="4" type="ORF">A3K06_00155</name>
</gene>
<feature type="transmembrane region" description="Helical" evidence="2">
    <location>
        <begin position="19"/>
        <end position="42"/>
    </location>
</feature>
<sequence>MPTTGVSDETRRYRRRHPLFLYILAAIGVFAIFIIFGTLAFLGARVAVKNLPALTQNITQNLASAIRVLAFWEKIGTSEPEAASTPPEKTAKKTEEPPAPRIAPKAPLVQLPGPKKITAYPGGIIRAGGHPDLAISIIQTGLMDKNGNFIATSSVPKGFEAAILFEVRNIGDASSGGWKFFANLPVTEGNFTSEPEASLAPGDRIRFTIGFGELSNAGANSAAITVDPEDLISDSNRANNAASTTLLRAY</sequence>
<feature type="domain" description="CARDB" evidence="3">
    <location>
        <begin position="150"/>
        <end position="243"/>
    </location>
</feature>
<organism evidence="4 5">
    <name type="scientific">Candidatus Doudnabacteria bacterium RIFCSPHIGHO2_01_52_17</name>
    <dbReference type="NCBI Taxonomy" id="1817820"/>
    <lineage>
        <taxon>Bacteria</taxon>
        <taxon>Candidatus Doudnaibacteriota</taxon>
    </lineage>
</organism>
<dbReference type="AlphaFoldDB" id="A0A1F5NAB9"/>
<evidence type="ECO:0000313" key="5">
    <source>
        <dbReference type="Proteomes" id="UP000176547"/>
    </source>
</evidence>
<dbReference type="Gene3D" id="2.60.40.10">
    <property type="entry name" value="Immunoglobulins"/>
    <property type="match status" value="1"/>
</dbReference>
<dbReference type="InterPro" id="IPR013783">
    <property type="entry name" value="Ig-like_fold"/>
</dbReference>
<keyword evidence="2" id="KW-0812">Transmembrane</keyword>
<evidence type="ECO:0000259" key="3">
    <source>
        <dbReference type="Pfam" id="PF07705"/>
    </source>
</evidence>
<evidence type="ECO:0000256" key="2">
    <source>
        <dbReference type="SAM" id="Phobius"/>
    </source>
</evidence>
<feature type="region of interest" description="Disordered" evidence="1">
    <location>
        <begin position="79"/>
        <end position="105"/>
    </location>
</feature>
<comment type="caution">
    <text evidence="4">The sequence shown here is derived from an EMBL/GenBank/DDBJ whole genome shotgun (WGS) entry which is preliminary data.</text>
</comment>
<reference evidence="4 5" key="1">
    <citation type="journal article" date="2016" name="Nat. Commun.">
        <title>Thousands of microbial genomes shed light on interconnected biogeochemical processes in an aquifer system.</title>
        <authorList>
            <person name="Anantharaman K."/>
            <person name="Brown C.T."/>
            <person name="Hug L.A."/>
            <person name="Sharon I."/>
            <person name="Castelle C.J."/>
            <person name="Probst A.J."/>
            <person name="Thomas B.C."/>
            <person name="Singh A."/>
            <person name="Wilkins M.J."/>
            <person name="Karaoz U."/>
            <person name="Brodie E.L."/>
            <person name="Williams K.H."/>
            <person name="Hubbard S.S."/>
            <person name="Banfield J.F."/>
        </authorList>
    </citation>
    <scope>NUCLEOTIDE SEQUENCE [LARGE SCALE GENOMIC DNA]</scope>
</reference>
<protein>
    <recommendedName>
        <fullName evidence="3">CARDB domain-containing protein</fullName>
    </recommendedName>
</protein>
<keyword evidence="2" id="KW-1133">Transmembrane helix</keyword>
<evidence type="ECO:0000313" key="4">
    <source>
        <dbReference type="EMBL" id="OGE74617.1"/>
    </source>
</evidence>